<evidence type="ECO:0000313" key="8">
    <source>
        <dbReference type="Proteomes" id="UP001141259"/>
    </source>
</evidence>
<protein>
    <submittedName>
        <fullName evidence="7">FAD-dependent oxidoreductase</fullName>
    </submittedName>
</protein>
<dbReference type="InterPro" id="IPR028202">
    <property type="entry name" value="Reductase_C"/>
</dbReference>
<evidence type="ECO:0000259" key="6">
    <source>
        <dbReference type="Pfam" id="PF14759"/>
    </source>
</evidence>
<evidence type="ECO:0000256" key="2">
    <source>
        <dbReference type="ARBA" id="ARBA00022630"/>
    </source>
</evidence>
<dbReference type="AlphaFoldDB" id="A0A9X3AG56"/>
<dbReference type="Pfam" id="PF07992">
    <property type="entry name" value="Pyr_redox_2"/>
    <property type="match status" value="1"/>
</dbReference>
<dbReference type="Gene3D" id="3.50.50.60">
    <property type="entry name" value="FAD/NAD(P)-binding domain"/>
    <property type="match status" value="2"/>
</dbReference>
<evidence type="ECO:0000259" key="5">
    <source>
        <dbReference type="Pfam" id="PF07992"/>
    </source>
</evidence>
<keyword evidence="4" id="KW-0560">Oxidoreductase</keyword>
<keyword evidence="3" id="KW-0274">FAD</keyword>
<evidence type="ECO:0000256" key="1">
    <source>
        <dbReference type="ARBA" id="ARBA00001974"/>
    </source>
</evidence>
<dbReference type="Proteomes" id="UP001141259">
    <property type="component" value="Unassembled WGS sequence"/>
</dbReference>
<dbReference type="InterPro" id="IPR016156">
    <property type="entry name" value="FAD/NAD-linked_Rdtase_dimer_sf"/>
</dbReference>
<evidence type="ECO:0000313" key="7">
    <source>
        <dbReference type="EMBL" id="MCS7479161.1"/>
    </source>
</evidence>
<dbReference type="SUPFAM" id="SSF55424">
    <property type="entry name" value="FAD/NAD-linked reductases, dimerisation (C-terminal) domain"/>
    <property type="match status" value="1"/>
</dbReference>
<dbReference type="Gene3D" id="3.30.390.30">
    <property type="match status" value="1"/>
</dbReference>
<dbReference type="PANTHER" id="PTHR43557">
    <property type="entry name" value="APOPTOSIS-INDUCING FACTOR 1"/>
    <property type="match status" value="1"/>
</dbReference>
<dbReference type="PRINTS" id="PR00368">
    <property type="entry name" value="FADPNR"/>
</dbReference>
<evidence type="ECO:0000256" key="4">
    <source>
        <dbReference type="ARBA" id="ARBA00023002"/>
    </source>
</evidence>
<dbReference type="InterPro" id="IPR050446">
    <property type="entry name" value="FAD-oxidoreductase/Apoptosis"/>
</dbReference>
<keyword evidence="8" id="KW-1185">Reference proteome</keyword>
<feature type="domain" description="Reductase C-terminal" evidence="6">
    <location>
        <begin position="325"/>
        <end position="400"/>
    </location>
</feature>
<dbReference type="PRINTS" id="PR00411">
    <property type="entry name" value="PNDRDTASEI"/>
</dbReference>
<accession>A0A9X3AG56</accession>
<keyword evidence="2" id="KW-0285">Flavoprotein</keyword>
<dbReference type="PANTHER" id="PTHR43557:SF2">
    <property type="entry name" value="RIESKE DOMAIN-CONTAINING PROTEIN-RELATED"/>
    <property type="match status" value="1"/>
</dbReference>
<dbReference type="Pfam" id="PF14759">
    <property type="entry name" value="Reductase_C"/>
    <property type="match status" value="1"/>
</dbReference>
<name>A0A9X3AG56_9PSEU</name>
<gene>
    <name evidence="7" type="ORF">NZH93_20055</name>
</gene>
<dbReference type="InterPro" id="IPR036188">
    <property type="entry name" value="FAD/NAD-bd_sf"/>
</dbReference>
<dbReference type="InterPro" id="IPR023753">
    <property type="entry name" value="FAD/NAD-binding_dom"/>
</dbReference>
<dbReference type="EMBL" id="JANYMP010000009">
    <property type="protein sequence ID" value="MCS7479161.1"/>
    <property type="molecule type" value="Genomic_DNA"/>
</dbReference>
<feature type="domain" description="FAD/NAD(P)-binding" evidence="5">
    <location>
        <begin position="9"/>
        <end position="304"/>
    </location>
</feature>
<sequence length="412" mass="43947">MDSPGRGALVVVGASLAGLRAVESARKAGFDGRITLVGEEVHLPYDRPPLSKEFLSAGAPIDHVPLCGRSEFADDYGVDVLLGEPATGLDLDARVVHTRERQISYSALIIATGVRARELRGTSGLAGVHVLRTLDDARSVRRALDDGARTVVIGAGFIGSEVASAARERGLRTTIVEALPAPMVRSVGPDLGPALASLHERNGTTLICGQEVTAIEGTGRVERVRLADGTSIEADLVVAGIGATPATEWLAGSGLPIDDGVVCDEHLRAGGADVYAAGDVARWHNPRFGTSMRVEHWSNAAEQGARAARNALFPAVVEPYRTVPYFWSDWYGSRIQFAGIADGDEHVVVSGDLTGERFVALYRRGDELSGALTLNGQRHIMRYRRLIARGANFDEALALAETMAYRHPTTRS</sequence>
<dbReference type="RefSeq" id="WP_259624667.1">
    <property type="nucleotide sequence ID" value="NZ_JANYMP010000009.1"/>
</dbReference>
<dbReference type="GO" id="GO:0016651">
    <property type="term" value="F:oxidoreductase activity, acting on NAD(P)H"/>
    <property type="evidence" value="ECO:0007669"/>
    <property type="project" value="TreeGrafter"/>
</dbReference>
<comment type="cofactor">
    <cofactor evidence="1">
        <name>FAD</name>
        <dbReference type="ChEBI" id="CHEBI:57692"/>
    </cofactor>
</comment>
<comment type="caution">
    <text evidence="7">The sequence shown here is derived from an EMBL/GenBank/DDBJ whole genome shotgun (WGS) entry which is preliminary data.</text>
</comment>
<evidence type="ECO:0000256" key="3">
    <source>
        <dbReference type="ARBA" id="ARBA00022827"/>
    </source>
</evidence>
<organism evidence="7 8">
    <name type="scientific">Umezawaea endophytica</name>
    <dbReference type="NCBI Taxonomy" id="1654476"/>
    <lineage>
        <taxon>Bacteria</taxon>
        <taxon>Bacillati</taxon>
        <taxon>Actinomycetota</taxon>
        <taxon>Actinomycetes</taxon>
        <taxon>Pseudonocardiales</taxon>
        <taxon>Pseudonocardiaceae</taxon>
        <taxon>Umezawaea</taxon>
    </lineage>
</organism>
<reference evidence="7" key="1">
    <citation type="submission" date="2022-08" db="EMBL/GenBank/DDBJ databases">
        <authorList>
            <person name="Tistechok S."/>
            <person name="Samborskyy M."/>
            <person name="Roman I."/>
        </authorList>
    </citation>
    <scope>NUCLEOTIDE SEQUENCE</scope>
    <source>
        <strain evidence="7">DSM 103496</strain>
    </source>
</reference>
<dbReference type="GO" id="GO:0005737">
    <property type="term" value="C:cytoplasm"/>
    <property type="evidence" value="ECO:0007669"/>
    <property type="project" value="TreeGrafter"/>
</dbReference>
<proteinExistence type="predicted"/>
<dbReference type="SUPFAM" id="SSF51905">
    <property type="entry name" value="FAD/NAD(P)-binding domain"/>
    <property type="match status" value="2"/>
</dbReference>